<comment type="caution">
    <text evidence="1">The sequence shown here is derived from an EMBL/GenBank/DDBJ whole genome shotgun (WGS) entry which is preliminary data.</text>
</comment>
<sequence length="255" mass="29263">MAPPSQLSLQQLQDFHSVDCIAYSRLLTLNFDPFPSMKIVAFWNTLEKLGFKHLVYNLQQFSDSSLFSLAKESVLCLQCLYSSSEQINPWLRLNFPEMSKLVPQEILLGFLVKNRECLKRMIQGFVKDVCEVAFIDIVQQNLGPKQSSKFPNDATDDKGEVLKGKVDSEDKTLFMTFSRGHPVSNQEIHRFIAGKFGIYVEAIYMDKNPKRLFACVVLRSQSDMSRILGGKKLVKLFIEGKQARVRRFLRKSSKH</sequence>
<dbReference type="Proteomes" id="UP001165190">
    <property type="component" value="Unassembled WGS sequence"/>
</dbReference>
<organism evidence="1 2">
    <name type="scientific">Hibiscus trionum</name>
    <name type="common">Flower of an hour</name>
    <dbReference type="NCBI Taxonomy" id="183268"/>
    <lineage>
        <taxon>Eukaryota</taxon>
        <taxon>Viridiplantae</taxon>
        <taxon>Streptophyta</taxon>
        <taxon>Embryophyta</taxon>
        <taxon>Tracheophyta</taxon>
        <taxon>Spermatophyta</taxon>
        <taxon>Magnoliopsida</taxon>
        <taxon>eudicotyledons</taxon>
        <taxon>Gunneridae</taxon>
        <taxon>Pentapetalae</taxon>
        <taxon>rosids</taxon>
        <taxon>malvids</taxon>
        <taxon>Malvales</taxon>
        <taxon>Malvaceae</taxon>
        <taxon>Malvoideae</taxon>
        <taxon>Hibiscus</taxon>
    </lineage>
</organism>
<reference evidence="1" key="1">
    <citation type="submission" date="2023-05" db="EMBL/GenBank/DDBJ databases">
        <title>Genome and transcriptome analyses reveal genes involved in the formation of fine ridges on petal epidermal cells in Hibiscus trionum.</title>
        <authorList>
            <person name="Koshimizu S."/>
            <person name="Masuda S."/>
            <person name="Ishii T."/>
            <person name="Shirasu K."/>
            <person name="Hoshino A."/>
            <person name="Arita M."/>
        </authorList>
    </citation>
    <scope>NUCLEOTIDE SEQUENCE</scope>
    <source>
        <strain evidence="1">Hamamatsu line</strain>
    </source>
</reference>
<proteinExistence type="predicted"/>
<evidence type="ECO:0000313" key="2">
    <source>
        <dbReference type="Proteomes" id="UP001165190"/>
    </source>
</evidence>
<dbReference type="PANTHER" id="PTHR33527:SF16">
    <property type="entry name" value="RRM DOMAIN-CONTAINING PROTEIN"/>
    <property type="match status" value="1"/>
</dbReference>
<dbReference type="OrthoDB" id="1882251at2759"/>
<evidence type="ECO:0000313" key="1">
    <source>
        <dbReference type="EMBL" id="GMI94658.1"/>
    </source>
</evidence>
<name>A0A9W7II57_HIBTR</name>
<keyword evidence="2" id="KW-1185">Reference proteome</keyword>
<dbReference type="EMBL" id="BSYR01000026">
    <property type="protein sequence ID" value="GMI94658.1"/>
    <property type="molecule type" value="Genomic_DNA"/>
</dbReference>
<accession>A0A9W7II57</accession>
<gene>
    <name evidence="1" type="ORF">HRI_003135100</name>
</gene>
<dbReference type="PANTHER" id="PTHR33527">
    <property type="entry name" value="OS07G0274300 PROTEIN"/>
    <property type="match status" value="1"/>
</dbReference>
<protein>
    <submittedName>
        <fullName evidence="1">Uncharacterized protein</fullName>
    </submittedName>
</protein>
<dbReference type="AlphaFoldDB" id="A0A9W7II57"/>